<accession>A0A841HQ78</accession>
<organism evidence="2 3">
    <name type="scientific">Povalibacter uvarum</name>
    <dbReference type="NCBI Taxonomy" id="732238"/>
    <lineage>
        <taxon>Bacteria</taxon>
        <taxon>Pseudomonadati</taxon>
        <taxon>Pseudomonadota</taxon>
        <taxon>Gammaproteobacteria</taxon>
        <taxon>Steroidobacterales</taxon>
        <taxon>Steroidobacteraceae</taxon>
        <taxon>Povalibacter</taxon>
    </lineage>
</organism>
<dbReference type="Proteomes" id="UP000588068">
    <property type="component" value="Unassembled WGS sequence"/>
</dbReference>
<reference evidence="2 3" key="1">
    <citation type="submission" date="2020-08" db="EMBL/GenBank/DDBJ databases">
        <title>Genomic Encyclopedia of Type Strains, Phase IV (KMG-IV): sequencing the most valuable type-strain genomes for metagenomic binning, comparative biology and taxonomic classification.</title>
        <authorList>
            <person name="Goeker M."/>
        </authorList>
    </citation>
    <scope>NUCLEOTIDE SEQUENCE [LARGE SCALE GENOMIC DNA]</scope>
    <source>
        <strain evidence="2 3">DSM 26723</strain>
    </source>
</reference>
<keyword evidence="2" id="KW-0489">Methyltransferase</keyword>
<dbReference type="InterPro" id="IPR041698">
    <property type="entry name" value="Methyltransf_25"/>
</dbReference>
<evidence type="ECO:0000259" key="1">
    <source>
        <dbReference type="Pfam" id="PF13649"/>
    </source>
</evidence>
<dbReference type="AlphaFoldDB" id="A0A841HQ78"/>
<dbReference type="Pfam" id="PF13649">
    <property type="entry name" value="Methyltransf_25"/>
    <property type="match status" value="1"/>
</dbReference>
<gene>
    <name evidence="2" type="ORF">HNQ60_003810</name>
</gene>
<keyword evidence="3" id="KW-1185">Reference proteome</keyword>
<sequence length="213" mass="24330">MNPARLLRQIWLGLAAKSSADYWERRYAGGLNSGAGSYGHLAEFKAGVLNEFVATRAVTDVMEFGCGDGNQLTLARYPKYVGLDVSATAIDLCRQRFANDSSKSFLQYDPVRTVNLPGMLTADLTMSLDVIYHLLEDSVYEMYLQHLFTTARRFVIVYSSDTDARHPSRHVRHHPFTLDVAKAFPQFRLIQRLENPHRDDTFADFYFYERSQS</sequence>
<proteinExistence type="predicted"/>
<dbReference type="SUPFAM" id="SSF53335">
    <property type="entry name" value="S-adenosyl-L-methionine-dependent methyltransferases"/>
    <property type="match status" value="1"/>
</dbReference>
<protein>
    <submittedName>
        <fullName evidence="2">SAM-dependent methyltransferase</fullName>
    </submittedName>
</protein>
<feature type="domain" description="Methyltransferase" evidence="1">
    <location>
        <begin position="61"/>
        <end position="148"/>
    </location>
</feature>
<name>A0A841HQ78_9GAMM</name>
<dbReference type="RefSeq" id="WP_184334310.1">
    <property type="nucleotide sequence ID" value="NZ_JACHHZ010000004.1"/>
</dbReference>
<keyword evidence="2" id="KW-0808">Transferase</keyword>
<comment type="caution">
    <text evidence="2">The sequence shown here is derived from an EMBL/GenBank/DDBJ whole genome shotgun (WGS) entry which is preliminary data.</text>
</comment>
<dbReference type="GO" id="GO:0032259">
    <property type="term" value="P:methylation"/>
    <property type="evidence" value="ECO:0007669"/>
    <property type="project" value="UniProtKB-KW"/>
</dbReference>
<dbReference type="Gene3D" id="3.40.50.150">
    <property type="entry name" value="Vaccinia Virus protein VP39"/>
    <property type="match status" value="1"/>
</dbReference>
<dbReference type="EMBL" id="JACHHZ010000004">
    <property type="protein sequence ID" value="MBB6094923.1"/>
    <property type="molecule type" value="Genomic_DNA"/>
</dbReference>
<dbReference type="InterPro" id="IPR029063">
    <property type="entry name" value="SAM-dependent_MTases_sf"/>
</dbReference>
<evidence type="ECO:0000313" key="2">
    <source>
        <dbReference type="EMBL" id="MBB6094923.1"/>
    </source>
</evidence>
<dbReference type="GO" id="GO:0008168">
    <property type="term" value="F:methyltransferase activity"/>
    <property type="evidence" value="ECO:0007669"/>
    <property type="project" value="UniProtKB-KW"/>
</dbReference>
<evidence type="ECO:0000313" key="3">
    <source>
        <dbReference type="Proteomes" id="UP000588068"/>
    </source>
</evidence>